<dbReference type="InterPro" id="IPR005260">
    <property type="entry name" value="Asp_kin_monofn"/>
</dbReference>
<dbReference type="PATRIC" id="fig|42253.5.peg.4403"/>
<dbReference type="GO" id="GO:0005829">
    <property type="term" value="C:cytosol"/>
    <property type="evidence" value="ECO:0007669"/>
    <property type="project" value="TreeGrafter"/>
</dbReference>
<evidence type="ECO:0000256" key="12">
    <source>
        <dbReference type="PIRSR" id="PIRSR000726-1"/>
    </source>
</evidence>
<evidence type="ECO:0000256" key="8">
    <source>
        <dbReference type="ARBA" id="ARBA00022777"/>
    </source>
</evidence>
<feature type="binding site" evidence="12">
    <location>
        <begin position="209"/>
        <end position="210"/>
    </location>
    <ligand>
        <name>ATP</name>
        <dbReference type="ChEBI" id="CHEBI:30616"/>
    </ligand>
</feature>
<evidence type="ECO:0000256" key="10">
    <source>
        <dbReference type="ARBA" id="ARBA00023154"/>
    </source>
</evidence>
<dbReference type="InterPro" id="IPR036393">
    <property type="entry name" value="AceGlu_kinase-like_sf"/>
</dbReference>
<keyword evidence="9 12" id="KW-0067">ATP-binding</keyword>
<dbReference type="InterPro" id="IPR001341">
    <property type="entry name" value="Asp_kinase"/>
</dbReference>
<dbReference type="UniPathway" id="UPA00034">
    <property type="reaction ID" value="UER00015"/>
</dbReference>
<dbReference type="PANTHER" id="PTHR21499">
    <property type="entry name" value="ASPARTATE KINASE"/>
    <property type="match status" value="1"/>
</dbReference>
<proteinExistence type="inferred from homology"/>
<dbReference type="CDD" id="cd04261">
    <property type="entry name" value="AAK_AKii-LysC-BS"/>
    <property type="match status" value="1"/>
</dbReference>
<comment type="similarity">
    <text evidence="4 13">Belongs to the aspartokinase family.</text>
</comment>
<dbReference type="EC" id="2.7.2.4" evidence="13"/>
<keyword evidence="17" id="KW-1185">Reference proteome</keyword>
<comment type="pathway">
    <text evidence="2 14">Amino-acid biosynthesis; L-methionine biosynthesis via de novo pathway; L-homoserine from L-aspartate: step 1/3.</text>
</comment>
<dbReference type="RefSeq" id="WP_053381629.1">
    <property type="nucleotide sequence ID" value="NZ_CP011801.1"/>
</dbReference>
<dbReference type="SUPFAM" id="SSF53633">
    <property type="entry name" value="Carbamate kinase-like"/>
    <property type="match status" value="1"/>
</dbReference>
<dbReference type="Gene3D" id="3.40.1160.10">
    <property type="entry name" value="Acetylglutamate kinase-like"/>
    <property type="match status" value="1"/>
</dbReference>
<dbReference type="GO" id="GO:0009088">
    <property type="term" value="P:threonine biosynthetic process"/>
    <property type="evidence" value="ECO:0007669"/>
    <property type="project" value="UniProtKB-UniPathway"/>
</dbReference>
<dbReference type="CDD" id="cd04913">
    <property type="entry name" value="ACT_AKii-LysC-BS-like_1"/>
    <property type="match status" value="1"/>
</dbReference>
<dbReference type="InterPro" id="IPR045865">
    <property type="entry name" value="ACT-like_dom_sf"/>
</dbReference>
<dbReference type="OrthoDB" id="9799110at2"/>
<evidence type="ECO:0000313" key="17">
    <source>
        <dbReference type="Proteomes" id="UP000069205"/>
    </source>
</evidence>
<evidence type="ECO:0000256" key="4">
    <source>
        <dbReference type="ARBA" id="ARBA00010122"/>
    </source>
</evidence>
<dbReference type="InterPro" id="IPR002912">
    <property type="entry name" value="ACT_dom"/>
</dbReference>
<dbReference type="FunFam" id="3.40.1160.10:FF:000002">
    <property type="entry name" value="Aspartokinase"/>
    <property type="match status" value="1"/>
</dbReference>
<dbReference type="InterPro" id="IPR041740">
    <property type="entry name" value="AKii-LysC-BS"/>
</dbReference>
<comment type="pathway">
    <text evidence="1 14">Amino-acid biosynthesis; L-lysine biosynthesis via DAP pathway; (S)-tetrahydrodipicolinate from L-aspartate: step 1/4.</text>
</comment>
<dbReference type="FunFam" id="3.30.2130.10:FF:000002">
    <property type="entry name" value="Aspartokinase"/>
    <property type="match status" value="1"/>
</dbReference>
<dbReference type="PROSITE" id="PS00324">
    <property type="entry name" value="ASPARTOKINASE"/>
    <property type="match status" value="1"/>
</dbReference>
<evidence type="ECO:0000259" key="15">
    <source>
        <dbReference type="PROSITE" id="PS51671"/>
    </source>
</evidence>
<dbReference type="KEGG" id="nmv:NITMOv2_4465"/>
<dbReference type="UniPathway" id="UPA00051">
    <property type="reaction ID" value="UER00462"/>
</dbReference>
<keyword evidence="5 14" id="KW-0028">Amino-acid biosynthesis</keyword>
<evidence type="ECO:0000256" key="9">
    <source>
        <dbReference type="ARBA" id="ARBA00022840"/>
    </source>
</evidence>
<dbReference type="PIRSF" id="PIRSF000726">
    <property type="entry name" value="Asp_kin"/>
    <property type="match status" value="1"/>
</dbReference>
<dbReference type="PANTHER" id="PTHR21499:SF3">
    <property type="entry name" value="ASPARTOKINASE"/>
    <property type="match status" value="1"/>
</dbReference>
<feature type="binding site" evidence="12">
    <location>
        <position position="179"/>
    </location>
    <ligand>
        <name>ATP</name>
        <dbReference type="ChEBI" id="CHEBI:30616"/>
    </ligand>
</feature>
<evidence type="ECO:0000256" key="5">
    <source>
        <dbReference type="ARBA" id="ARBA00022605"/>
    </source>
</evidence>
<keyword evidence="6 13" id="KW-0808">Transferase</keyword>
<dbReference type="GO" id="GO:0005524">
    <property type="term" value="F:ATP binding"/>
    <property type="evidence" value="ECO:0007669"/>
    <property type="project" value="UniProtKB-KW"/>
</dbReference>
<dbReference type="InterPro" id="IPR018042">
    <property type="entry name" value="Aspartate_kinase_CS"/>
</dbReference>
<comment type="pathway">
    <text evidence="3 14">Amino-acid biosynthesis; L-threonine biosynthesis; L-threonine from L-aspartate: step 1/5.</text>
</comment>
<dbReference type="NCBIfam" id="TIGR00657">
    <property type="entry name" value="asp_kinases"/>
    <property type="match status" value="1"/>
</dbReference>
<reference evidence="16 17" key="1">
    <citation type="journal article" date="2015" name="Proc. Natl. Acad. Sci. U.S.A.">
        <title>Expanded metabolic versatility of ubiquitous nitrite-oxidizing bacteria from the genus Nitrospira.</title>
        <authorList>
            <person name="Koch H."/>
            <person name="Lucker S."/>
            <person name="Albertsen M."/>
            <person name="Kitzinger K."/>
            <person name="Herbold C."/>
            <person name="Spieck E."/>
            <person name="Nielsen P.H."/>
            <person name="Wagner M."/>
            <person name="Daims H."/>
        </authorList>
    </citation>
    <scope>NUCLEOTIDE SEQUENCE [LARGE SCALE GENOMIC DNA]</scope>
    <source>
        <strain evidence="16 17">NSP M-1</strain>
    </source>
</reference>
<dbReference type="NCBIfam" id="NF005155">
    <property type="entry name" value="PRK06635.1-4"/>
    <property type="match status" value="1"/>
</dbReference>
<dbReference type="InterPro" id="IPR001048">
    <property type="entry name" value="Asp/Glu/Uridylate_kinase"/>
</dbReference>
<evidence type="ECO:0000256" key="6">
    <source>
        <dbReference type="ARBA" id="ARBA00022679"/>
    </source>
</evidence>
<evidence type="ECO:0000256" key="11">
    <source>
        <dbReference type="ARBA" id="ARBA00047872"/>
    </source>
</evidence>
<evidence type="ECO:0000256" key="14">
    <source>
        <dbReference type="RuleBase" id="RU004249"/>
    </source>
</evidence>
<dbReference type="GO" id="GO:0009090">
    <property type="term" value="P:homoserine biosynthetic process"/>
    <property type="evidence" value="ECO:0007669"/>
    <property type="project" value="TreeGrafter"/>
</dbReference>
<dbReference type="NCBIfam" id="NF005154">
    <property type="entry name" value="PRK06635.1-2"/>
    <property type="match status" value="1"/>
</dbReference>
<feature type="binding site" evidence="12">
    <location>
        <position position="47"/>
    </location>
    <ligand>
        <name>substrate</name>
    </ligand>
</feature>
<dbReference type="NCBIfam" id="TIGR00656">
    <property type="entry name" value="asp_kin_monofn"/>
    <property type="match status" value="1"/>
</dbReference>
<dbReference type="CDD" id="cd04923">
    <property type="entry name" value="ACT_AK-LysC-DapG-like_2"/>
    <property type="match status" value="1"/>
</dbReference>
<dbReference type="Pfam" id="PF22468">
    <property type="entry name" value="ACT_9"/>
    <property type="match status" value="2"/>
</dbReference>
<feature type="binding site" evidence="12">
    <location>
        <position position="74"/>
    </location>
    <ligand>
        <name>substrate</name>
    </ligand>
</feature>
<dbReference type="Proteomes" id="UP000069205">
    <property type="component" value="Chromosome"/>
</dbReference>
<dbReference type="AlphaFoldDB" id="A0A0K2GIY5"/>
<dbReference type="Pfam" id="PF00696">
    <property type="entry name" value="AA_kinase"/>
    <property type="match status" value="1"/>
</dbReference>
<evidence type="ECO:0000256" key="13">
    <source>
        <dbReference type="RuleBase" id="RU003448"/>
    </source>
</evidence>
<name>A0A0K2GIY5_NITMO</name>
<keyword evidence="7 12" id="KW-0547">Nucleotide-binding</keyword>
<evidence type="ECO:0000256" key="7">
    <source>
        <dbReference type="ARBA" id="ARBA00022741"/>
    </source>
</evidence>
<feature type="binding site" evidence="12">
    <location>
        <begin position="173"/>
        <end position="174"/>
    </location>
    <ligand>
        <name>ATP</name>
        <dbReference type="ChEBI" id="CHEBI:30616"/>
    </ligand>
</feature>
<dbReference type="Gene3D" id="3.30.2130.10">
    <property type="entry name" value="VC0802-like"/>
    <property type="match status" value="1"/>
</dbReference>
<dbReference type="STRING" id="42253.NITMOv2_4465"/>
<organism evidence="16 17">
    <name type="scientific">Nitrospira moscoviensis</name>
    <dbReference type="NCBI Taxonomy" id="42253"/>
    <lineage>
        <taxon>Bacteria</taxon>
        <taxon>Pseudomonadati</taxon>
        <taxon>Nitrospirota</taxon>
        <taxon>Nitrospiria</taxon>
        <taxon>Nitrospirales</taxon>
        <taxon>Nitrospiraceae</taxon>
        <taxon>Nitrospira</taxon>
    </lineage>
</organism>
<dbReference type="EMBL" id="CP011801">
    <property type="protein sequence ID" value="ALA60839.1"/>
    <property type="molecule type" value="Genomic_DNA"/>
</dbReference>
<keyword evidence="8 13" id="KW-0418">Kinase</keyword>
<dbReference type="SUPFAM" id="SSF55021">
    <property type="entry name" value="ACT-like"/>
    <property type="match status" value="2"/>
</dbReference>
<dbReference type="UniPathway" id="UPA00050">
    <property type="reaction ID" value="UER00461"/>
</dbReference>
<keyword evidence="10" id="KW-0457">Lysine biosynthesis</keyword>
<protein>
    <recommendedName>
        <fullName evidence="13">Aspartokinase</fullName>
        <ecNumber evidence="13">2.7.2.4</ecNumber>
    </recommendedName>
</protein>
<feature type="domain" description="ACT" evidence="15">
    <location>
        <begin position="264"/>
        <end position="347"/>
    </location>
</feature>
<feature type="binding site" evidence="12">
    <location>
        <begin position="7"/>
        <end position="10"/>
    </location>
    <ligand>
        <name>ATP</name>
        <dbReference type="ChEBI" id="CHEBI:30616"/>
    </ligand>
</feature>
<accession>A0A0K2GIY5</accession>
<dbReference type="GO" id="GO:0009089">
    <property type="term" value="P:lysine biosynthetic process via diaminopimelate"/>
    <property type="evidence" value="ECO:0007669"/>
    <property type="project" value="UniProtKB-UniPathway"/>
</dbReference>
<evidence type="ECO:0000313" key="16">
    <source>
        <dbReference type="EMBL" id="ALA60839.1"/>
    </source>
</evidence>
<dbReference type="PROSITE" id="PS51671">
    <property type="entry name" value="ACT"/>
    <property type="match status" value="1"/>
</dbReference>
<evidence type="ECO:0000256" key="1">
    <source>
        <dbReference type="ARBA" id="ARBA00004766"/>
    </source>
</evidence>
<dbReference type="GO" id="GO:0004072">
    <property type="term" value="F:aspartate kinase activity"/>
    <property type="evidence" value="ECO:0007669"/>
    <property type="project" value="UniProtKB-EC"/>
</dbReference>
<dbReference type="InterPro" id="IPR054352">
    <property type="entry name" value="ACT_Aspartokinase"/>
</dbReference>
<gene>
    <name evidence="16" type="primary">lysC</name>
    <name evidence="16" type="ORF">NITMOv2_4465</name>
</gene>
<evidence type="ECO:0000256" key="3">
    <source>
        <dbReference type="ARBA" id="ARBA00005139"/>
    </source>
</evidence>
<dbReference type="PRINTS" id="PR00474">
    <property type="entry name" value="GLU5KINASE"/>
</dbReference>
<sequence>MALIVQKYGGTSVGTIERIHRVADRVAQTHRDGHQVVVVLSAMSGETDRLIRLAHEATPNPDDRELDMLLSTGERVTIALLAMELRGRGLNARSFTGRQVGIITDNAHTKARIARVTADRIREALSKGVIPVVAGFQGINEHSDVTTLGRGGSDLSAVALAAALKADRCIIFTDVDGVYTADPNIVPAAKRIGKIAYEEMLEMASLGAKVLQTRSVEFAAKFNVPVEVNSSFKEGKGTLVTKEDADMEAVAVAGVTGDRNQAKITIIGVPDKPGIAAQIFGKVAQANINVDMIIQNMSQAALTDLSFTVPRADLKKAVTLVQEVAKDIDAKSVSVTEAIAKVSLIGVGMRSHSGVAAKMFEVLSREGINIMMISTSEIKISCVIDEKYLELAMRSLHSAFGLDQGR</sequence>
<evidence type="ECO:0000256" key="2">
    <source>
        <dbReference type="ARBA" id="ARBA00004986"/>
    </source>
</evidence>
<dbReference type="InterPro" id="IPR001057">
    <property type="entry name" value="Glu/AcGlu_kinase"/>
</dbReference>
<comment type="catalytic activity">
    <reaction evidence="11 13">
        <text>L-aspartate + ATP = 4-phospho-L-aspartate + ADP</text>
        <dbReference type="Rhea" id="RHEA:23776"/>
        <dbReference type="ChEBI" id="CHEBI:29991"/>
        <dbReference type="ChEBI" id="CHEBI:30616"/>
        <dbReference type="ChEBI" id="CHEBI:57535"/>
        <dbReference type="ChEBI" id="CHEBI:456216"/>
        <dbReference type="EC" id="2.7.2.4"/>
    </reaction>
</comment>